<evidence type="ECO:0000256" key="1">
    <source>
        <dbReference type="ARBA" id="ARBA00022737"/>
    </source>
</evidence>
<dbReference type="PANTHER" id="PTHR18896">
    <property type="entry name" value="PHOSPHOLIPASE D"/>
    <property type="match status" value="1"/>
</dbReference>
<dbReference type="GO" id="GO:0004630">
    <property type="term" value="F:phospholipase D activity"/>
    <property type="evidence" value="ECO:0007669"/>
    <property type="project" value="TreeGrafter"/>
</dbReference>
<evidence type="ECO:0000313" key="4">
    <source>
        <dbReference type="Proteomes" id="UP000245207"/>
    </source>
</evidence>
<keyword evidence="1" id="KW-0677">Repeat</keyword>
<accession>A0A2U1MKL1</accession>
<reference evidence="3 4" key="1">
    <citation type="journal article" date="2018" name="Mol. Plant">
        <title>The genome of Artemisia annua provides insight into the evolution of Asteraceae family and artemisinin biosynthesis.</title>
        <authorList>
            <person name="Shen Q."/>
            <person name="Zhang L."/>
            <person name="Liao Z."/>
            <person name="Wang S."/>
            <person name="Yan T."/>
            <person name="Shi P."/>
            <person name="Liu M."/>
            <person name="Fu X."/>
            <person name="Pan Q."/>
            <person name="Wang Y."/>
            <person name="Lv Z."/>
            <person name="Lu X."/>
            <person name="Zhang F."/>
            <person name="Jiang W."/>
            <person name="Ma Y."/>
            <person name="Chen M."/>
            <person name="Hao X."/>
            <person name="Li L."/>
            <person name="Tang Y."/>
            <person name="Lv G."/>
            <person name="Zhou Y."/>
            <person name="Sun X."/>
            <person name="Brodelius P.E."/>
            <person name="Rose J.K.C."/>
            <person name="Tang K."/>
        </authorList>
    </citation>
    <scope>NUCLEOTIDE SEQUENCE [LARGE SCALE GENOMIC DNA]</scope>
    <source>
        <strain evidence="4">cv. Huhao1</strain>
        <tissue evidence="3">Leaf</tissue>
    </source>
</reference>
<gene>
    <name evidence="3" type="ORF">CTI12_AA368630</name>
</gene>
<keyword evidence="2" id="KW-0443">Lipid metabolism</keyword>
<dbReference type="InterPro" id="IPR015679">
    <property type="entry name" value="PLipase_D_fam"/>
</dbReference>
<dbReference type="Gene3D" id="3.30.870.10">
    <property type="entry name" value="Endonuclease Chain A"/>
    <property type="match status" value="1"/>
</dbReference>
<dbReference type="AlphaFoldDB" id="A0A2U1MKL1"/>
<comment type="caution">
    <text evidence="3">The sequence shown here is derived from an EMBL/GenBank/DDBJ whole genome shotgun (WGS) entry which is preliminary data.</text>
</comment>
<organism evidence="3 4">
    <name type="scientific">Artemisia annua</name>
    <name type="common">Sweet wormwood</name>
    <dbReference type="NCBI Taxonomy" id="35608"/>
    <lineage>
        <taxon>Eukaryota</taxon>
        <taxon>Viridiplantae</taxon>
        <taxon>Streptophyta</taxon>
        <taxon>Embryophyta</taxon>
        <taxon>Tracheophyta</taxon>
        <taxon>Spermatophyta</taxon>
        <taxon>Magnoliopsida</taxon>
        <taxon>eudicotyledons</taxon>
        <taxon>Gunneridae</taxon>
        <taxon>Pentapetalae</taxon>
        <taxon>asterids</taxon>
        <taxon>campanulids</taxon>
        <taxon>Asterales</taxon>
        <taxon>Asteraceae</taxon>
        <taxon>Asteroideae</taxon>
        <taxon>Anthemideae</taxon>
        <taxon>Artemisiinae</taxon>
        <taxon>Artemisia</taxon>
    </lineage>
</organism>
<dbReference type="EMBL" id="PKPP01005017">
    <property type="protein sequence ID" value="PWA61789.1"/>
    <property type="molecule type" value="Genomic_DNA"/>
</dbReference>
<dbReference type="SUPFAM" id="SSF56024">
    <property type="entry name" value="Phospholipase D/nuclease"/>
    <property type="match status" value="1"/>
</dbReference>
<evidence type="ECO:0000256" key="2">
    <source>
        <dbReference type="ARBA" id="ARBA00023098"/>
    </source>
</evidence>
<protein>
    <submittedName>
        <fullName evidence="3">Phospholipase D delta</fullName>
    </submittedName>
</protein>
<keyword evidence="4" id="KW-1185">Reference proteome</keyword>
<dbReference type="STRING" id="35608.A0A2U1MKL1"/>
<name>A0A2U1MKL1_ARTAN</name>
<dbReference type="PANTHER" id="PTHR18896:SF86">
    <property type="entry name" value="PHOSPHOLIPASE D DELTA"/>
    <property type="match status" value="1"/>
</dbReference>
<dbReference type="OrthoDB" id="71549at2759"/>
<proteinExistence type="predicted"/>
<dbReference type="Proteomes" id="UP000245207">
    <property type="component" value="Unassembled WGS sequence"/>
</dbReference>
<dbReference type="GO" id="GO:0009395">
    <property type="term" value="P:phospholipid catabolic process"/>
    <property type="evidence" value="ECO:0007669"/>
    <property type="project" value="TreeGrafter"/>
</dbReference>
<dbReference type="GO" id="GO:0005886">
    <property type="term" value="C:plasma membrane"/>
    <property type="evidence" value="ECO:0007669"/>
    <property type="project" value="TreeGrafter"/>
</dbReference>
<evidence type="ECO:0000313" key="3">
    <source>
        <dbReference type="EMBL" id="PWA61789.1"/>
    </source>
</evidence>
<sequence length="251" mass="29020">MELTIDVLEMKEELLAGGYRKRQWPAATAIGHDRDGREWFFERHPMRLIRFGSVRFEPKEKTHINHLNRTVSVWLALQEKAGTKAPRQPWHDLHCKIDGPAAYDVLMNFEQRWKKSTKWRDFALLAKKMAQWQDDALIKIERISWIISPKIRVLGSPLCLNWFSSIWAQTSTISISGILFSFNAEIDYFAQKTQRYWTSRDEAKGSDTVVCGSDTCEQNSYASSSSGLGFRKCHIRLGNGSNWVKLGDLCY</sequence>